<dbReference type="EMBL" id="BBRZ01000141">
    <property type="protein sequence ID" value="GAM59321.1"/>
    <property type="molecule type" value="Genomic_DNA"/>
</dbReference>
<evidence type="ECO:0000313" key="7">
    <source>
        <dbReference type="Proteomes" id="UP000031671"/>
    </source>
</evidence>
<dbReference type="GO" id="GO:0016020">
    <property type="term" value="C:membrane"/>
    <property type="evidence" value="ECO:0007669"/>
    <property type="project" value="UniProtKB-SubCell"/>
</dbReference>
<keyword evidence="3 5" id="KW-1133">Transmembrane helix</keyword>
<comment type="subcellular location">
    <subcellularLocation>
        <location evidence="1">Membrane</location>
        <topology evidence="1">Multi-pass membrane protein</topology>
    </subcellularLocation>
</comment>
<dbReference type="AlphaFoldDB" id="A0A0B8NZD2"/>
<feature type="transmembrane region" description="Helical" evidence="5">
    <location>
        <begin position="6"/>
        <end position="21"/>
    </location>
</feature>
<evidence type="ECO:0000256" key="1">
    <source>
        <dbReference type="ARBA" id="ARBA00004141"/>
    </source>
</evidence>
<dbReference type="InterPro" id="IPR007300">
    <property type="entry name" value="CidB/LrgB"/>
</dbReference>
<name>A0A0B8NZD2_9VIBR</name>
<sequence>MSHSTIAFICFLLTIGCYYLSKHLHRRFKKVWLIPLVSVPLVLVAIVVSLNISYTDYINESHWLIWMLGPALSPLQFQCTRTETSSNATGCLSQLGLWWRLSQLSAARFI</sequence>
<evidence type="ECO:0000256" key="3">
    <source>
        <dbReference type="ARBA" id="ARBA00022989"/>
    </source>
</evidence>
<gene>
    <name evidence="6" type="ORF">JCM19231_4218</name>
</gene>
<keyword evidence="2 5" id="KW-0812">Transmembrane</keyword>
<evidence type="ECO:0000313" key="6">
    <source>
        <dbReference type="EMBL" id="GAM59321.1"/>
    </source>
</evidence>
<evidence type="ECO:0000256" key="5">
    <source>
        <dbReference type="SAM" id="Phobius"/>
    </source>
</evidence>
<protein>
    <submittedName>
        <fullName evidence="6">CidA-associated membrane protein cidB</fullName>
    </submittedName>
</protein>
<keyword evidence="4 5" id="KW-0472">Membrane</keyword>
<comment type="caution">
    <text evidence="6">The sequence shown here is derived from an EMBL/GenBank/DDBJ whole genome shotgun (WGS) entry which is preliminary data.</text>
</comment>
<feature type="transmembrane region" description="Helical" evidence="5">
    <location>
        <begin position="33"/>
        <end position="54"/>
    </location>
</feature>
<proteinExistence type="predicted"/>
<dbReference type="Proteomes" id="UP000031671">
    <property type="component" value="Unassembled WGS sequence"/>
</dbReference>
<organism evidence="6 7">
    <name type="scientific">Vibrio ishigakensis</name>
    <dbReference type="NCBI Taxonomy" id="1481914"/>
    <lineage>
        <taxon>Bacteria</taxon>
        <taxon>Pseudomonadati</taxon>
        <taxon>Pseudomonadota</taxon>
        <taxon>Gammaproteobacteria</taxon>
        <taxon>Vibrionales</taxon>
        <taxon>Vibrionaceae</taxon>
        <taxon>Vibrio</taxon>
    </lineage>
</organism>
<reference evidence="6 7" key="2">
    <citation type="submission" date="2015-01" db="EMBL/GenBank/DDBJ databases">
        <authorList>
            <consortium name="NBRP consortium"/>
            <person name="Sawabe T."/>
            <person name="Meirelles P."/>
            <person name="Feng G."/>
            <person name="Sayaka M."/>
            <person name="Hattori M."/>
            <person name="Ohkuma M."/>
        </authorList>
    </citation>
    <scope>NUCLEOTIDE SEQUENCE [LARGE SCALE GENOMIC DNA]</scope>
    <source>
        <strain evidence="7">JCM 19231</strain>
    </source>
</reference>
<accession>A0A0B8NZD2</accession>
<evidence type="ECO:0000256" key="2">
    <source>
        <dbReference type="ARBA" id="ARBA00022692"/>
    </source>
</evidence>
<reference evidence="6 7" key="1">
    <citation type="submission" date="2015-01" db="EMBL/GenBank/DDBJ databases">
        <title>Vibrio sp. C1 JCM 19231 whole genome shotgun sequence.</title>
        <authorList>
            <person name="Sawabe T."/>
            <person name="Meirelles P."/>
            <person name="Feng G."/>
            <person name="Sayaka M."/>
            <person name="Hattori M."/>
            <person name="Ohkuma M."/>
        </authorList>
    </citation>
    <scope>NUCLEOTIDE SEQUENCE [LARGE SCALE GENOMIC DNA]</scope>
    <source>
        <strain evidence="7">JCM 19231</strain>
    </source>
</reference>
<keyword evidence="7" id="KW-1185">Reference proteome</keyword>
<evidence type="ECO:0000256" key="4">
    <source>
        <dbReference type="ARBA" id="ARBA00023136"/>
    </source>
</evidence>
<dbReference type="Pfam" id="PF04172">
    <property type="entry name" value="LrgB"/>
    <property type="match status" value="1"/>
</dbReference>